<keyword evidence="2" id="KW-1185">Reference proteome</keyword>
<accession>A0A3G9GJ19</accession>
<dbReference type="Proteomes" id="UP000198290">
    <property type="component" value="Chromosome"/>
</dbReference>
<evidence type="ECO:0000313" key="2">
    <source>
        <dbReference type="Proteomes" id="UP000198290"/>
    </source>
</evidence>
<dbReference type="STRING" id="332411.VI06_11555"/>
<reference evidence="1 2" key="2">
    <citation type="journal article" date="2017" name="Genome Announc.">
        <title>Draft genome sequence of Aquitalea magnusonii strain H3, a plant growth-promoting bacterium of duckweed Lemna minor.</title>
        <authorList>
            <person name="Ishizawa H."/>
            <person name="Kuroda M."/>
            <person name="Ike M."/>
        </authorList>
    </citation>
    <scope>NUCLEOTIDE SEQUENCE [LARGE SCALE GENOMIC DNA]</scope>
    <source>
        <strain evidence="1 2">H3</strain>
    </source>
</reference>
<name>A0A3G9GJ19_9NEIS</name>
<organism evidence="1 2">
    <name type="scientific">Aquitalea magnusonii</name>
    <dbReference type="NCBI Taxonomy" id="332411"/>
    <lineage>
        <taxon>Bacteria</taxon>
        <taxon>Pseudomonadati</taxon>
        <taxon>Pseudomonadota</taxon>
        <taxon>Betaproteobacteria</taxon>
        <taxon>Neisseriales</taxon>
        <taxon>Chromobacteriaceae</taxon>
        <taxon>Aquitalea</taxon>
    </lineage>
</organism>
<dbReference type="AlphaFoldDB" id="A0A3G9GJ19"/>
<evidence type="ECO:0008006" key="3">
    <source>
        <dbReference type="Google" id="ProtNLM"/>
    </source>
</evidence>
<dbReference type="EMBL" id="AP018823">
    <property type="protein sequence ID" value="BBF85396.1"/>
    <property type="molecule type" value="Genomic_DNA"/>
</dbReference>
<gene>
    <name evidence="1" type="ORF">DLM_1780</name>
</gene>
<proteinExistence type="predicted"/>
<reference evidence="2" key="3">
    <citation type="journal article" date="2017" name="Plant Physiol. Biochem.">
        <title>Differential oxidative and antioxidative response of duckweed Lemna minor toward plant growth promoting/inhibiting bacteria.</title>
        <authorList>
            <person name="Ishizawa H."/>
            <person name="Kuroda M."/>
            <person name="Morikawa M."/>
            <person name="Ike M."/>
        </authorList>
    </citation>
    <scope>NUCLEOTIDE SEQUENCE [LARGE SCALE GENOMIC DNA]</scope>
    <source>
        <strain evidence="2">H3</strain>
    </source>
</reference>
<dbReference type="KEGG" id="amah:DLM_1780"/>
<dbReference type="RefSeq" id="WP_089083395.1">
    <property type="nucleotide sequence ID" value="NZ_AP018823.1"/>
</dbReference>
<reference evidence="2" key="1">
    <citation type="journal article" date="2017" name="Biotechnol. Biofuels">
        <title>Evaluation of environmental bacterial communities as a factor affecting the growth of duckweed Lemna minor.</title>
        <authorList>
            <person name="Ishizawa H."/>
            <person name="Kuroda M."/>
            <person name="Morikawa M."/>
            <person name="Ike M."/>
        </authorList>
    </citation>
    <scope>NUCLEOTIDE SEQUENCE [LARGE SCALE GENOMIC DNA]</scope>
    <source>
        <strain evidence="2">H3</strain>
    </source>
</reference>
<evidence type="ECO:0000313" key="1">
    <source>
        <dbReference type="EMBL" id="BBF85396.1"/>
    </source>
</evidence>
<dbReference type="OrthoDB" id="9035029at2"/>
<protein>
    <recommendedName>
        <fullName evidence="3">Phage protein</fullName>
    </recommendedName>
</protein>
<sequence>MQTTSQILNAGQTLAIAEVGAYFQIFESYAPVTVRFMINGKVLMTAEDMEAGFYASPGDGFDRVELTSATQQKVKIGISDGSGGTNRMTGNVNATIQTASSVLNRAIVNVGTVETPLMAQRSDRYGFRVLNSGATNIAIGGPGVTYATAVIVLAAGEVWNEETAPGAAWVAISDAAGGVLKAMELIA</sequence>